<dbReference type="RefSeq" id="WP_110665608.1">
    <property type="nucleotide sequence ID" value="NZ_PYBW01000012.1"/>
</dbReference>
<dbReference type="Proteomes" id="UP000248039">
    <property type="component" value="Unassembled WGS sequence"/>
</dbReference>
<evidence type="ECO:0000259" key="3">
    <source>
        <dbReference type="PROSITE" id="PS50977"/>
    </source>
</evidence>
<dbReference type="AlphaFoldDB" id="A0A2V4NPS5"/>
<dbReference type="Gene3D" id="1.10.357.10">
    <property type="entry name" value="Tetracycline Repressor, domain 2"/>
    <property type="match status" value="1"/>
</dbReference>
<dbReference type="GO" id="GO:0000976">
    <property type="term" value="F:transcription cis-regulatory region binding"/>
    <property type="evidence" value="ECO:0007669"/>
    <property type="project" value="TreeGrafter"/>
</dbReference>
<dbReference type="PROSITE" id="PS50977">
    <property type="entry name" value="HTH_TETR_2"/>
    <property type="match status" value="1"/>
</dbReference>
<dbReference type="PANTHER" id="PTHR30055:SF235">
    <property type="entry name" value="TRANSCRIPTIONAL REGULATORY PROTEIN"/>
    <property type="match status" value="1"/>
</dbReference>
<evidence type="ECO:0000256" key="2">
    <source>
        <dbReference type="PROSITE-ProRule" id="PRU00335"/>
    </source>
</evidence>
<dbReference type="OrthoDB" id="3210235at2"/>
<dbReference type="Pfam" id="PF17920">
    <property type="entry name" value="TetR_C_16"/>
    <property type="match status" value="1"/>
</dbReference>
<dbReference type="SUPFAM" id="SSF46689">
    <property type="entry name" value="Homeodomain-like"/>
    <property type="match status" value="1"/>
</dbReference>
<gene>
    <name evidence="4" type="ORF">C7C46_03670</name>
</gene>
<evidence type="ECO:0000313" key="4">
    <source>
        <dbReference type="EMBL" id="PYC87628.1"/>
    </source>
</evidence>
<proteinExistence type="predicted"/>
<name>A0A2V4NPS5_9ACTN</name>
<keyword evidence="5" id="KW-1185">Reference proteome</keyword>
<dbReference type="InterPro" id="IPR050109">
    <property type="entry name" value="HTH-type_TetR-like_transc_reg"/>
</dbReference>
<evidence type="ECO:0000256" key="1">
    <source>
        <dbReference type="ARBA" id="ARBA00023125"/>
    </source>
</evidence>
<dbReference type="EMBL" id="PYBW01000012">
    <property type="protein sequence ID" value="PYC87628.1"/>
    <property type="molecule type" value="Genomic_DNA"/>
</dbReference>
<accession>A0A2V4NPS5</accession>
<evidence type="ECO:0000313" key="5">
    <source>
        <dbReference type="Proteomes" id="UP000248039"/>
    </source>
</evidence>
<organism evidence="4 5">
    <name type="scientific">Streptomyces tateyamensis</name>
    <dbReference type="NCBI Taxonomy" id="565073"/>
    <lineage>
        <taxon>Bacteria</taxon>
        <taxon>Bacillati</taxon>
        <taxon>Actinomycetota</taxon>
        <taxon>Actinomycetes</taxon>
        <taxon>Kitasatosporales</taxon>
        <taxon>Streptomycetaceae</taxon>
        <taxon>Streptomyces</taxon>
    </lineage>
</organism>
<dbReference type="Gene3D" id="1.10.10.60">
    <property type="entry name" value="Homeodomain-like"/>
    <property type="match status" value="1"/>
</dbReference>
<reference evidence="4 5" key="1">
    <citation type="submission" date="2018-03" db="EMBL/GenBank/DDBJ databases">
        <title>Bioinformatic expansion and discovery of thiopeptide antibiotics.</title>
        <authorList>
            <person name="Schwalen C.J."/>
            <person name="Hudson G.A."/>
            <person name="Mitchell D.A."/>
        </authorList>
    </citation>
    <scope>NUCLEOTIDE SEQUENCE [LARGE SCALE GENOMIC DNA]</scope>
    <source>
        <strain evidence="4 5">ATCC 21389</strain>
    </source>
</reference>
<protein>
    <submittedName>
        <fullName evidence="4">TetR/AcrR family transcriptional regulator</fullName>
    </submittedName>
</protein>
<dbReference type="SUPFAM" id="SSF48498">
    <property type="entry name" value="Tetracyclin repressor-like, C-terminal domain"/>
    <property type="match status" value="1"/>
</dbReference>
<comment type="caution">
    <text evidence="4">The sequence shown here is derived from an EMBL/GenBank/DDBJ whole genome shotgun (WGS) entry which is preliminary data.</text>
</comment>
<dbReference type="GO" id="GO:0003700">
    <property type="term" value="F:DNA-binding transcription factor activity"/>
    <property type="evidence" value="ECO:0007669"/>
    <property type="project" value="TreeGrafter"/>
</dbReference>
<feature type="domain" description="HTH tetR-type" evidence="3">
    <location>
        <begin position="10"/>
        <end position="70"/>
    </location>
</feature>
<dbReference type="Pfam" id="PF00440">
    <property type="entry name" value="TetR_N"/>
    <property type="match status" value="1"/>
</dbReference>
<sequence>MPRGRRPGSPDTRAAILEIARRRFLADGYQRVTLRSVAAEAGVDLALISYFFGSKKGLFGAALALAVNPAEAAARAMEGELASLPQRVLRTLLTVWDSPEAGPPLLALLRDVVQDEGHAALLRGVVEREIIDRLAARIGGADAHRRAAAFGALLAGVITARYLVRLEPIASMTVDEIVRHLGPSARVALFGPVGAPGKTGGPGRNGVLLSEHP</sequence>
<dbReference type="InterPro" id="IPR001647">
    <property type="entry name" value="HTH_TetR"/>
</dbReference>
<dbReference type="InterPro" id="IPR036271">
    <property type="entry name" value="Tet_transcr_reg_TetR-rel_C_sf"/>
</dbReference>
<keyword evidence="1 2" id="KW-0238">DNA-binding</keyword>
<feature type="DNA-binding region" description="H-T-H motif" evidence="2">
    <location>
        <begin position="33"/>
        <end position="52"/>
    </location>
</feature>
<dbReference type="InterPro" id="IPR009057">
    <property type="entry name" value="Homeodomain-like_sf"/>
</dbReference>
<dbReference type="PANTHER" id="PTHR30055">
    <property type="entry name" value="HTH-TYPE TRANSCRIPTIONAL REGULATOR RUTR"/>
    <property type="match status" value="1"/>
</dbReference>
<dbReference type="InterPro" id="IPR041678">
    <property type="entry name" value="TetR_C_16"/>
</dbReference>